<dbReference type="Proteomes" id="UP000679690">
    <property type="component" value="Unassembled WGS sequence"/>
</dbReference>
<dbReference type="EMBL" id="JAGFNS010000034">
    <property type="protein sequence ID" value="MBO3743064.1"/>
    <property type="molecule type" value="Genomic_DNA"/>
</dbReference>
<reference evidence="1 2" key="1">
    <citation type="submission" date="2021-03" db="EMBL/GenBank/DDBJ databases">
        <title>Actinoplanes flavus sp. nov., a novel actinomycete isolated from Coconut Palm rhizosphere soil.</title>
        <authorList>
            <person name="Luo X."/>
        </authorList>
    </citation>
    <scope>NUCLEOTIDE SEQUENCE [LARGE SCALE GENOMIC DNA]</scope>
    <source>
        <strain evidence="1 2">NEAU-H7</strain>
    </source>
</reference>
<name>A0ABS3UWU8_9ACTN</name>
<proteinExistence type="predicted"/>
<protein>
    <recommendedName>
        <fullName evidence="3">Barstar (Barnase inhibitor)</fullName>
    </recommendedName>
</protein>
<dbReference type="RefSeq" id="WP_208472219.1">
    <property type="nucleotide sequence ID" value="NZ_JAGFNS010000034.1"/>
</dbReference>
<keyword evidence="2" id="KW-1185">Reference proteome</keyword>
<evidence type="ECO:0000313" key="1">
    <source>
        <dbReference type="EMBL" id="MBO3743064.1"/>
    </source>
</evidence>
<sequence length="172" mass="19108">MASFTEAETERQWDYELLYDGAVTGFRSEMMLDHVIAELAALGYGIAEVRGGTGASMLLQLLDPIPSYYDYAVGNLSATMDALRYLDLGGRTGWALVIRRFDETFAADPEWARGLCDVVARASYEHLLRGGRFLMLVQSPVELPIGVLGGERPTWIAREPGPRHVVDPEKDR</sequence>
<accession>A0ABS3UWU8</accession>
<comment type="caution">
    <text evidence="1">The sequence shown here is derived from an EMBL/GenBank/DDBJ whole genome shotgun (WGS) entry which is preliminary data.</text>
</comment>
<evidence type="ECO:0000313" key="2">
    <source>
        <dbReference type="Proteomes" id="UP000679690"/>
    </source>
</evidence>
<gene>
    <name evidence="1" type="ORF">J5X75_36765</name>
</gene>
<evidence type="ECO:0008006" key="3">
    <source>
        <dbReference type="Google" id="ProtNLM"/>
    </source>
</evidence>
<organism evidence="1 2">
    <name type="scientific">Actinoplanes flavus</name>
    <dbReference type="NCBI Taxonomy" id="2820290"/>
    <lineage>
        <taxon>Bacteria</taxon>
        <taxon>Bacillati</taxon>
        <taxon>Actinomycetota</taxon>
        <taxon>Actinomycetes</taxon>
        <taxon>Micromonosporales</taxon>
        <taxon>Micromonosporaceae</taxon>
        <taxon>Actinoplanes</taxon>
    </lineage>
</organism>